<reference evidence="2" key="2">
    <citation type="submission" date="2021-04" db="EMBL/GenBank/DDBJ databases">
        <authorList>
            <person name="Podell S."/>
        </authorList>
    </citation>
    <scope>NUCLEOTIDE SEQUENCE</scope>
    <source>
        <strain evidence="2">Hildebrandi</strain>
    </source>
</reference>
<dbReference type="OrthoDB" id="48258at2759"/>
<reference evidence="2" key="1">
    <citation type="journal article" date="2021" name="Sci. Rep.">
        <title>Diploid genomic architecture of Nitzschia inconspicua, an elite biomass production diatom.</title>
        <authorList>
            <person name="Oliver A."/>
            <person name="Podell S."/>
            <person name="Pinowska A."/>
            <person name="Traller J.C."/>
            <person name="Smith S.R."/>
            <person name="McClure R."/>
            <person name="Beliaev A."/>
            <person name="Bohutskyi P."/>
            <person name="Hill E.A."/>
            <person name="Rabines A."/>
            <person name="Zheng H."/>
            <person name="Allen L.Z."/>
            <person name="Kuo A."/>
            <person name="Grigoriev I.V."/>
            <person name="Allen A.E."/>
            <person name="Hazlebeck D."/>
            <person name="Allen E.E."/>
        </authorList>
    </citation>
    <scope>NUCLEOTIDE SEQUENCE</scope>
    <source>
        <strain evidence="2">Hildebrandi</strain>
    </source>
</reference>
<proteinExistence type="predicted"/>
<sequence>MRTTLQLQYLQRNHIEVKNKNHGLSWSSNIIRLMWDHCYKEWTTRNKARHGKDAEDKAQRRLEKSHRNIRDLYKLKPKCSLQAQRHYFYPTVEDHFRTDPDANSLENWLETYEPMIKQNIRHRRTNSDRRLRQIDEVFQLTRTAPPHNPTPMTVPRQRTPTLTTRPITTYFPPNRITSPTPTLETTTTTARTTITSNNPTTISTRLP</sequence>
<dbReference type="Proteomes" id="UP000693970">
    <property type="component" value="Unassembled WGS sequence"/>
</dbReference>
<accession>A0A9K3M6P0</accession>
<organism evidence="2 3">
    <name type="scientific">Nitzschia inconspicua</name>
    <dbReference type="NCBI Taxonomy" id="303405"/>
    <lineage>
        <taxon>Eukaryota</taxon>
        <taxon>Sar</taxon>
        <taxon>Stramenopiles</taxon>
        <taxon>Ochrophyta</taxon>
        <taxon>Bacillariophyta</taxon>
        <taxon>Bacillariophyceae</taxon>
        <taxon>Bacillariophycidae</taxon>
        <taxon>Bacillariales</taxon>
        <taxon>Bacillariaceae</taxon>
        <taxon>Nitzschia</taxon>
    </lineage>
</organism>
<gene>
    <name evidence="2" type="ORF">IV203_033820</name>
</gene>
<keyword evidence="3" id="KW-1185">Reference proteome</keyword>
<name>A0A9K3M6P0_9STRA</name>
<dbReference type="AlphaFoldDB" id="A0A9K3M6P0"/>
<feature type="compositionally biased region" description="Low complexity" evidence="1">
    <location>
        <begin position="153"/>
        <end position="188"/>
    </location>
</feature>
<evidence type="ECO:0000256" key="1">
    <source>
        <dbReference type="SAM" id="MobiDB-lite"/>
    </source>
</evidence>
<dbReference type="EMBL" id="JAGRRH010000002">
    <property type="protein sequence ID" value="KAG7373096.1"/>
    <property type="molecule type" value="Genomic_DNA"/>
</dbReference>
<evidence type="ECO:0000313" key="3">
    <source>
        <dbReference type="Proteomes" id="UP000693970"/>
    </source>
</evidence>
<evidence type="ECO:0000313" key="2">
    <source>
        <dbReference type="EMBL" id="KAG7373096.1"/>
    </source>
</evidence>
<feature type="region of interest" description="Disordered" evidence="1">
    <location>
        <begin position="142"/>
        <end position="188"/>
    </location>
</feature>
<protein>
    <submittedName>
        <fullName evidence="2">Uncharacterized protein</fullName>
    </submittedName>
</protein>
<comment type="caution">
    <text evidence="2">The sequence shown here is derived from an EMBL/GenBank/DDBJ whole genome shotgun (WGS) entry which is preliminary data.</text>
</comment>